<proteinExistence type="predicted"/>
<dbReference type="InterPro" id="IPR037523">
    <property type="entry name" value="VOC_core"/>
</dbReference>
<keyword evidence="3" id="KW-1185">Reference proteome</keyword>
<dbReference type="EMBL" id="QRGO01000001">
    <property type="protein sequence ID" value="RDV04290.1"/>
    <property type="molecule type" value="Genomic_DNA"/>
</dbReference>
<dbReference type="OrthoDB" id="9803142at2"/>
<evidence type="ECO:0000259" key="1">
    <source>
        <dbReference type="PROSITE" id="PS51819"/>
    </source>
</evidence>
<dbReference type="RefSeq" id="WP_115516317.1">
    <property type="nucleotide sequence ID" value="NZ_QRGO01000001.1"/>
</dbReference>
<organism evidence="2 3">
    <name type="scientific">Undibacter mobilis</name>
    <dbReference type="NCBI Taxonomy" id="2292256"/>
    <lineage>
        <taxon>Bacteria</taxon>
        <taxon>Pseudomonadati</taxon>
        <taxon>Pseudomonadota</taxon>
        <taxon>Alphaproteobacteria</taxon>
        <taxon>Hyphomicrobiales</taxon>
        <taxon>Nitrobacteraceae</taxon>
        <taxon>Undibacter</taxon>
    </lineage>
</organism>
<accession>A0A371B9M9</accession>
<dbReference type="Gene3D" id="3.10.180.10">
    <property type="entry name" value="2,3-Dihydroxybiphenyl 1,2-Dioxygenase, domain 1"/>
    <property type="match status" value="2"/>
</dbReference>
<dbReference type="Pfam" id="PF00903">
    <property type="entry name" value="Glyoxalase"/>
    <property type="match status" value="2"/>
</dbReference>
<dbReference type="Proteomes" id="UP000263993">
    <property type="component" value="Unassembled WGS sequence"/>
</dbReference>
<dbReference type="InterPro" id="IPR004360">
    <property type="entry name" value="Glyas_Fos-R_dOase_dom"/>
</dbReference>
<feature type="domain" description="VOC" evidence="1">
    <location>
        <begin position="136"/>
        <end position="250"/>
    </location>
</feature>
<reference evidence="3" key="1">
    <citation type="submission" date="2018-08" db="EMBL/GenBank/DDBJ databases">
        <authorList>
            <person name="Kim S.-J."/>
            <person name="Jung G.-Y."/>
        </authorList>
    </citation>
    <scope>NUCLEOTIDE SEQUENCE [LARGE SCALE GENOMIC DNA]</scope>
    <source>
        <strain evidence="3">GY_H</strain>
    </source>
</reference>
<dbReference type="InterPro" id="IPR029068">
    <property type="entry name" value="Glyas_Bleomycin-R_OHBP_Dase"/>
</dbReference>
<comment type="caution">
    <text evidence="2">The sequence shown here is derived from an EMBL/GenBank/DDBJ whole genome shotgun (WGS) entry which is preliminary data.</text>
</comment>
<feature type="domain" description="VOC" evidence="1">
    <location>
        <begin position="7"/>
        <end position="118"/>
    </location>
</feature>
<sequence>MSYLIRQMGHIALATPDPEGSAQDLAEISGPRIIDRAGHMVTLSCNSRRHEVGYFKSSRKAVLAVGLEALNKDAVDEVRRRASAHGCDILSDRSYFPNIESVVRFRTPHGIIFEVHTPVPRDQSARYSGHCAHPVRLEHVNVRVEDTKSFGAFCETVLGMKLSDRTTNDELLWYRAADGFHHTLAVGTGEAKLHHYGFDANCFEDIASIADMLVLKNRKMLWGPGRHGAGDNIFSYYSDPNGCVVENSIEMERIDCDTLYVPRTWSLGPESKVRNLWGPLEGPDYRAGGVPFASEP</sequence>
<dbReference type="AlphaFoldDB" id="A0A371B9M9"/>
<gene>
    <name evidence="2" type="ORF">DXH78_06665</name>
</gene>
<protein>
    <submittedName>
        <fullName evidence="2">Oxidoreductase</fullName>
    </submittedName>
</protein>
<dbReference type="SUPFAM" id="SSF54593">
    <property type="entry name" value="Glyoxalase/Bleomycin resistance protein/Dihydroxybiphenyl dioxygenase"/>
    <property type="match status" value="1"/>
</dbReference>
<evidence type="ECO:0000313" key="2">
    <source>
        <dbReference type="EMBL" id="RDV04290.1"/>
    </source>
</evidence>
<dbReference type="PROSITE" id="PS51819">
    <property type="entry name" value="VOC"/>
    <property type="match status" value="2"/>
</dbReference>
<name>A0A371B9M9_9BRAD</name>
<evidence type="ECO:0000313" key="3">
    <source>
        <dbReference type="Proteomes" id="UP000263993"/>
    </source>
</evidence>